<reference evidence="8" key="1">
    <citation type="journal article" date="2010" name="Mol. Biosyst.">
        <title>Complete genome sequence and comparative analysis of Shewanella violacea, a psychrophilic and piezophilic bacterium from deep sea floor sediments.</title>
        <authorList>
            <person name="Aono E."/>
            <person name="Baba T."/>
            <person name="Ara T."/>
            <person name="Nishi T."/>
            <person name="Nakamichi T."/>
            <person name="Inamoto E."/>
            <person name="Toyonaga H."/>
            <person name="Hasegawa M."/>
            <person name="Takai Y."/>
            <person name="Okumura Y."/>
            <person name="Baba M."/>
            <person name="Tomita M."/>
            <person name="Kato C."/>
            <person name="Oshima T."/>
            <person name="Nakasone K."/>
            <person name="Mori H."/>
        </authorList>
    </citation>
    <scope>NUCLEOTIDE SEQUENCE [LARGE SCALE GENOMIC DNA]</scope>
    <source>
        <strain evidence="8">JCM 10179 / CIP 106290 / LMG 19151 / DSS12</strain>
    </source>
</reference>
<dbReference type="STRING" id="637905.SVI_0416"/>
<dbReference type="InterPro" id="IPR005653">
    <property type="entry name" value="OstA-like_N"/>
</dbReference>
<organism evidence="7 8">
    <name type="scientific">Shewanella violacea (strain JCM 10179 / CIP 106290 / LMG 19151 / DSS12)</name>
    <dbReference type="NCBI Taxonomy" id="637905"/>
    <lineage>
        <taxon>Bacteria</taxon>
        <taxon>Pseudomonadati</taxon>
        <taxon>Pseudomonadota</taxon>
        <taxon>Gammaproteobacteria</taxon>
        <taxon>Alteromonadales</taxon>
        <taxon>Shewanellaceae</taxon>
        <taxon>Shewanella</taxon>
    </lineage>
</organism>
<dbReference type="Pfam" id="PF03968">
    <property type="entry name" value="LptD_N"/>
    <property type="match status" value="1"/>
</dbReference>
<dbReference type="GO" id="GO:0030288">
    <property type="term" value="C:outer membrane-bounded periplasmic space"/>
    <property type="evidence" value="ECO:0007669"/>
    <property type="project" value="TreeGrafter"/>
</dbReference>
<dbReference type="EMBL" id="AP011177">
    <property type="protein sequence ID" value="BAJ00387.1"/>
    <property type="molecule type" value="Genomic_DNA"/>
</dbReference>
<dbReference type="InterPro" id="IPR014340">
    <property type="entry name" value="LptA"/>
</dbReference>
<evidence type="ECO:0000259" key="6">
    <source>
        <dbReference type="Pfam" id="PF03968"/>
    </source>
</evidence>
<dbReference type="KEGG" id="svo:SVI_0416"/>
<dbReference type="GO" id="GO:0043165">
    <property type="term" value="P:Gram-negative-bacterium-type cell outer membrane assembly"/>
    <property type="evidence" value="ECO:0007669"/>
    <property type="project" value="UniProtKB-UniRule"/>
</dbReference>
<comment type="subunit">
    <text evidence="4">Component of the lipopolysaccharide transport and assembly complex.</text>
</comment>
<evidence type="ECO:0000256" key="4">
    <source>
        <dbReference type="HAMAP-Rule" id="MF_01914"/>
    </source>
</evidence>
<evidence type="ECO:0000256" key="5">
    <source>
        <dbReference type="SAM" id="MobiDB-lite"/>
    </source>
</evidence>
<accession>D4ZF07</accession>
<keyword evidence="3 4" id="KW-0574">Periplasm</keyword>
<feature type="domain" description="Organic solvent tolerance-like N-terminal" evidence="6">
    <location>
        <begin position="35"/>
        <end position="145"/>
    </location>
</feature>
<dbReference type="Proteomes" id="UP000002350">
    <property type="component" value="Chromosome"/>
</dbReference>
<dbReference type="HAMAP" id="MF_01914">
    <property type="entry name" value="LPS_assembly_LptA"/>
    <property type="match status" value="1"/>
</dbReference>
<dbReference type="HOGENOM" id="CLU_095993_2_0_6"/>
<evidence type="ECO:0000256" key="3">
    <source>
        <dbReference type="ARBA" id="ARBA00022764"/>
    </source>
</evidence>
<gene>
    <name evidence="4" type="primary">lptA</name>
    <name evidence="7" type="ordered locus">SVI_0416</name>
</gene>
<keyword evidence="1 4" id="KW-0813">Transport</keyword>
<evidence type="ECO:0000256" key="1">
    <source>
        <dbReference type="ARBA" id="ARBA00022448"/>
    </source>
</evidence>
<evidence type="ECO:0000256" key="2">
    <source>
        <dbReference type="ARBA" id="ARBA00022729"/>
    </source>
</evidence>
<feature type="region of interest" description="Disordered" evidence="5">
    <location>
        <begin position="163"/>
        <end position="217"/>
    </location>
</feature>
<comment type="function">
    <text evidence="4">Involved in the assembly of lipopolysaccharide (LPS). Required for the translocation of LPS from the inner membrane to the outer membrane. May form a bridge between the inner membrane and the outer membrane, via interactions with LptC and LptD, thereby facilitating LPS transfer across the periplasm.</text>
</comment>
<dbReference type="PANTHER" id="PTHR36504:SF1">
    <property type="entry name" value="LIPOPOLYSACCHARIDE EXPORT SYSTEM PROTEIN LPTA"/>
    <property type="match status" value="1"/>
</dbReference>
<dbReference type="GO" id="GO:0001530">
    <property type="term" value="F:lipopolysaccharide binding"/>
    <property type="evidence" value="ECO:0007669"/>
    <property type="project" value="InterPro"/>
</dbReference>
<protein>
    <recommendedName>
        <fullName evidence="4">Lipopolysaccharide export system protein LptA</fullName>
    </recommendedName>
</protein>
<dbReference type="Gene3D" id="2.60.450.10">
    <property type="entry name" value="Lipopolysaccharide (LPS) transport protein A like domain"/>
    <property type="match status" value="1"/>
</dbReference>
<name>D4ZF07_SHEVD</name>
<comment type="subcellular location">
    <subcellularLocation>
        <location evidence="4">Periplasm</location>
    </subcellularLocation>
</comment>
<keyword evidence="8" id="KW-1185">Reference proteome</keyword>
<dbReference type="NCBIfam" id="TIGR03002">
    <property type="entry name" value="outer_YhbN_LptA"/>
    <property type="match status" value="1"/>
</dbReference>
<dbReference type="InterPro" id="IPR052037">
    <property type="entry name" value="LPS_export_LptA"/>
</dbReference>
<dbReference type="AlphaFoldDB" id="D4ZF07"/>
<dbReference type="PANTHER" id="PTHR36504">
    <property type="entry name" value="LIPOPOLYSACCHARIDE EXPORT SYSTEM PROTEIN LPTA"/>
    <property type="match status" value="1"/>
</dbReference>
<dbReference type="eggNOG" id="COG1934">
    <property type="taxonomic scope" value="Bacteria"/>
</dbReference>
<keyword evidence="2" id="KW-0732">Signal</keyword>
<sequence length="217" mass="23704">MKDDMNKHNLIIAALLCVTSFSGIAKQNDLMQEVKISASSQEADIKNNQMIFHGPVEVTQGSIKILADELRATSKEDGGGKILVAIGNPATYSQIMEDGRPASASAKEIRYELSSRTLTLLGNATLEQDASRVTGNMIRYNIAKQQLIAESKGNDRVITIIQPESYQDTSQDKAKQPPAAKKLPTELPEIEQDKTNNQANKQDAMPALLPIIGQEKQ</sequence>
<dbReference type="GO" id="GO:0015920">
    <property type="term" value="P:lipopolysaccharide transport"/>
    <property type="evidence" value="ECO:0007669"/>
    <property type="project" value="UniProtKB-UniRule"/>
</dbReference>
<comment type="similarity">
    <text evidence="4">Belongs to the LptA family.</text>
</comment>
<dbReference type="GO" id="GO:0009279">
    <property type="term" value="C:cell outer membrane"/>
    <property type="evidence" value="ECO:0007669"/>
    <property type="project" value="TreeGrafter"/>
</dbReference>
<dbReference type="GO" id="GO:0017089">
    <property type="term" value="F:glycolipid transfer activity"/>
    <property type="evidence" value="ECO:0007669"/>
    <property type="project" value="TreeGrafter"/>
</dbReference>
<proteinExistence type="inferred from homology"/>
<evidence type="ECO:0000313" key="7">
    <source>
        <dbReference type="EMBL" id="BAJ00387.1"/>
    </source>
</evidence>
<evidence type="ECO:0000313" key="8">
    <source>
        <dbReference type="Proteomes" id="UP000002350"/>
    </source>
</evidence>